<comment type="caution">
    <text evidence="3">The sequence shown here is derived from an EMBL/GenBank/DDBJ whole genome shotgun (WGS) entry which is preliminary data.</text>
</comment>
<feature type="transmembrane region" description="Helical" evidence="2">
    <location>
        <begin position="62"/>
        <end position="82"/>
    </location>
</feature>
<protein>
    <submittedName>
        <fullName evidence="3">Uncharacterized protein</fullName>
    </submittedName>
</protein>
<keyword evidence="4" id="KW-1185">Reference proteome</keyword>
<evidence type="ECO:0000313" key="4">
    <source>
        <dbReference type="Proteomes" id="UP001232725"/>
    </source>
</evidence>
<feature type="transmembrane region" description="Helical" evidence="2">
    <location>
        <begin position="167"/>
        <end position="185"/>
    </location>
</feature>
<gene>
    <name evidence="3" type="ORF">Q9R02_00955</name>
</gene>
<organism evidence="3 4">
    <name type="scientific">Arthrobacter horti</name>
    <dbReference type="NCBI Taxonomy" id="3068273"/>
    <lineage>
        <taxon>Bacteria</taxon>
        <taxon>Bacillati</taxon>
        <taxon>Actinomycetota</taxon>
        <taxon>Actinomycetes</taxon>
        <taxon>Micrococcales</taxon>
        <taxon>Micrococcaceae</taxon>
        <taxon>Arthrobacter</taxon>
    </lineage>
</organism>
<dbReference type="RefSeq" id="WP_305994764.1">
    <property type="nucleotide sequence ID" value="NZ_JAVALS010000001.1"/>
</dbReference>
<feature type="region of interest" description="Disordered" evidence="1">
    <location>
        <begin position="184"/>
        <end position="204"/>
    </location>
</feature>
<name>A0ABT9IJG6_9MICC</name>
<accession>A0ABT9IJG6</accession>
<reference evidence="3 4" key="1">
    <citation type="submission" date="2023-08" db="EMBL/GenBank/DDBJ databases">
        <title>Arthrobacter horti sp. nov., isolated from forest soil.</title>
        <authorList>
            <person name="Park M."/>
        </authorList>
    </citation>
    <scope>NUCLEOTIDE SEQUENCE [LARGE SCALE GENOMIC DNA]</scope>
    <source>
        <strain evidence="3 4">YJM1</strain>
    </source>
</reference>
<evidence type="ECO:0000256" key="1">
    <source>
        <dbReference type="SAM" id="MobiDB-lite"/>
    </source>
</evidence>
<keyword evidence="2" id="KW-1133">Transmembrane helix</keyword>
<evidence type="ECO:0000256" key="2">
    <source>
        <dbReference type="SAM" id="Phobius"/>
    </source>
</evidence>
<evidence type="ECO:0000313" key="3">
    <source>
        <dbReference type="EMBL" id="MDP5225722.1"/>
    </source>
</evidence>
<dbReference type="EMBL" id="JAVALS010000001">
    <property type="protein sequence ID" value="MDP5225722.1"/>
    <property type="molecule type" value="Genomic_DNA"/>
</dbReference>
<keyword evidence="2" id="KW-0812">Transmembrane</keyword>
<proteinExistence type="predicted"/>
<keyword evidence="2" id="KW-0472">Membrane</keyword>
<feature type="transmembrane region" description="Helical" evidence="2">
    <location>
        <begin position="127"/>
        <end position="147"/>
    </location>
</feature>
<sequence length="204" mass="22035">MPFFTEKTTIQAALGKAMFTMENHPMSGGGPVPSHPPTGIVGYGRRRKEQGNAISVVRQMMIGYAVLLAVGIFILTGIVITYDGAASFITWALALAFVPAVTLSVTAVLGLPLRLIPPVRRWWVKHWYLGFLGVLVGFTVLAVSFAAGHREAGVVDGVSYDQLEPDYGLALTGWLIISFFSSHSCSPPARSTRRPGPPDRPLQK</sequence>
<dbReference type="Proteomes" id="UP001232725">
    <property type="component" value="Unassembled WGS sequence"/>
</dbReference>
<feature type="transmembrane region" description="Helical" evidence="2">
    <location>
        <begin position="88"/>
        <end position="115"/>
    </location>
</feature>